<feature type="compositionally biased region" description="Polar residues" evidence="1">
    <location>
        <begin position="288"/>
        <end position="305"/>
    </location>
</feature>
<sequence length="376" mass="41231">MFFDINSQNPPWNGLSGADELDKEKLARITGGTPFYVGQAVATAKRHVRTLCVLNPRIVSILSEFDDQAQQRSKHEKSNLLSGESDEGSATESSESETNDFRSKGHRQSPKRKYHANRKGKEKKMTLDSESEEGGEYEGSEVEDDESSVANFKLPSKAQHKTQRKTTKQKTTKHKGHTKHSTSHAARKRSDSPFRTSTKSSSSRASRQNILHKRGLKRGRDIHDYEAGSTEESTDESSDAEMDGSSSRASHGRSKRKRLGNLTGLADTSDNDSGMEEEVGRRPARANAESTPAKTTPVKTRAQNGNRKKIGKTNVLAGSPDKDLVGGAMDGLTLEGDAPKTAGRAAKATKHDGKGDSEYEENWESEEPKEANSHHV</sequence>
<name>B6H495_PENRW</name>
<feature type="compositionally biased region" description="Basic residues" evidence="1">
    <location>
        <begin position="104"/>
        <end position="122"/>
    </location>
</feature>
<dbReference type="OrthoDB" id="4367887at2759"/>
<dbReference type="HOGENOM" id="CLU_735890_0_0_1"/>
<feature type="compositionally biased region" description="Acidic residues" evidence="1">
    <location>
        <begin position="129"/>
        <end position="147"/>
    </location>
</feature>
<dbReference type="AlphaFoldDB" id="B6H495"/>
<gene>
    <name evidence="2" type="ORF">Pc13g08000</name>
    <name evidence="2" type="ORF">PCH_Pc13g08000</name>
</gene>
<keyword evidence="3" id="KW-1185">Reference proteome</keyword>
<accession>B6H495</accession>
<dbReference type="BioCyc" id="PCHR:PC13G08000-MONOMER"/>
<feature type="compositionally biased region" description="Low complexity" evidence="1">
    <location>
        <begin position="193"/>
        <end position="207"/>
    </location>
</feature>
<feature type="region of interest" description="Disordered" evidence="1">
    <location>
        <begin position="66"/>
        <end position="376"/>
    </location>
</feature>
<reference evidence="2 3" key="1">
    <citation type="journal article" date="2008" name="Nat. Biotechnol.">
        <title>Genome sequencing and analysis of the filamentous fungus Penicillium chrysogenum.</title>
        <authorList>
            <person name="van den Berg M.A."/>
            <person name="Albang R."/>
            <person name="Albermann K."/>
            <person name="Badger J.H."/>
            <person name="Daran J.-M."/>
            <person name="Driessen A.J.M."/>
            <person name="Garcia-Estrada C."/>
            <person name="Fedorova N.D."/>
            <person name="Harris D.M."/>
            <person name="Heijne W.H.M."/>
            <person name="Joardar V.S."/>
            <person name="Kiel J.A.K.W."/>
            <person name="Kovalchuk A."/>
            <person name="Martin J.F."/>
            <person name="Nierman W.C."/>
            <person name="Nijland J.G."/>
            <person name="Pronk J.T."/>
            <person name="Roubos J.A."/>
            <person name="van der Klei I.J."/>
            <person name="van Peij N.N.M.E."/>
            <person name="Veenhuis M."/>
            <person name="von Doehren H."/>
            <person name="Wagner C."/>
            <person name="Wortman J.R."/>
            <person name="Bovenberg R.A.L."/>
        </authorList>
    </citation>
    <scope>NUCLEOTIDE SEQUENCE [LARGE SCALE GENOMIC DNA]</scope>
    <source>
        <strain evidence="3">ATCC 28089 / DSM 1075 / NRRL 1951 / Wisconsin 54-1255</strain>
    </source>
</reference>
<evidence type="ECO:0000256" key="1">
    <source>
        <dbReference type="SAM" id="MobiDB-lite"/>
    </source>
</evidence>
<dbReference type="VEuPathDB" id="FungiDB:PCH_Pc13g08000"/>
<dbReference type="OMA" id="HKGHTKH"/>
<feature type="compositionally biased region" description="Acidic residues" evidence="1">
    <location>
        <begin position="84"/>
        <end position="98"/>
    </location>
</feature>
<organism evidence="2 3">
    <name type="scientific">Penicillium rubens (strain ATCC 28089 / DSM 1075 / NRRL 1951 / Wisconsin 54-1255)</name>
    <name type="common">Penicillium chrysogenum</name>
    <dbReference type="NCBI Taxonomy" id="500485"/>
    <lineage>
        <taxon>Eukaryota</taxon>
        <taxon>Fungi</taxon>
        <taxon>Dikarya</taxon>
        <taxon>Ascomycota</taxon>
        <taxon>Pezizomycotina</taxon>
        <taxon>Eurotiomycetes</taxon>
        <taxon>Eurotiomycetidae</taxon>
        <taxon>Eurotiales</taxon>
        <taxon>Aspergillaceae</taxon>
        <taxon>Penicillium</taxon>
        <taxon>Penicillium chrysogenum species complex</taxon>
    </lineage>
</organism>
<feature type="compositionally biased region" description="Basic and acidic residues" evidence="1">
    <location>
        <begin position="366"/>
        <end position="376"/>
    </location>
</feature>
<feature type="compositionally biased region" description="Basic residues" evidence="1">
    <location>
        <begin position="250"/>
        <end position="259"/>
    </location>
</feature>
<evidence type="ECO:0000313" key="3">
    <source>
        <dbReference type="Proteomes" id="UP000000724"/>
    </source>
</evidence>
<dbReference type="EMBL" id="AM920428">
    <property type="protein sequence ID" value="CAP91869.1"/>
    <property type="molecule type" value="Genomic_DNA"/>
</dbReference>
<feature type="compositionally biased region" description="Basic residues" evidence="1">
    <location>
        <begin position="158"/>
        <end position="187"/>
    </location>
</feature>
<proteinExistence type="predicted"/>
<evidence type="ECO:0000313" key="2">
    <source>
        <dbReference type="EMBL" id="CAP91869.1"/>
    </source>
</evidence>
<dbReference type="Proteomes" id="UP000000724">
    <property type="component" value="Contig Pc00c13"/>
</dbReference>
<feature type="compositionally biased region" description="Acidic residues" evidence="1">
    <location>
        <begin position="232"/>
        <end position="242"/>
    </location>
</feature>
<protein>
    <submittedName>
        <fullName evidence="2">Pc13g08000 protein</fullName>
    </submittedName>
</protein>